<dbReference type="OrthoDB" id="9805601at2"/>
<evidence type="ECO:0000256" key="8">
    <source>
        <dbReference type="ARBA" id="ARBA00023004"/>
    </source>
</evidence>
<keyword evidence="6" id="KW-0547">Nucleotide-binding</keyword>
<comment type="subcellular location">
    <subcellularLocation>
        <location evidence="1">Cell membrane</location>
        <topology evidence="1">Peripheral membrane protein</topology>
    </subcellularLocation>
</comment>
<dbReference type="InterPro" id="IPR017871">
    <property type="entry name" value="ABC_transporter-like_CS"/>
</dbReference>
<name>A0A5B8FXJ1_9RHOB</name>
<dbReference type="FunFam" id="3.40.50.300:FF:000134">
    <property type="entry name" value="Iron-enterobactin ABC transporter ATP-binding protein"/>
    <property type="match status" value="1"/>
</dbReference>
<dbReference type="GO" id="GO:0006826">
    <property type="term" value="P:iron ion transport"/>
    <property type="evidence" value="ECO:0007669"/>
    <property type="project" value="UniProtKB-KW"/>
</dbReference>
<keyword evidence="10" id="KW-0472">Membrane</keyword>
<evidence type="ECO:0000256" key="7">
    <source>
        <dbReference type="ARBA" id="ARBA00022840"/>
    </source>
</evidence>
<reference evidence="12 13" key="1">
    <citation type="submission" date="2019-06" db="EMBL/GenBank/DDBJ databases">
        <title>Genome sequence of Rhodobacteraceae bacterium D4M1.</title>
        <authorList>
            <person name="Cao J."/>
        </authorList>
    </citation>
    <scope>NUCLEOTIDE SEQUENCE [LARGE SCALE GENOMIC DNA]</scope>
    <source>
        <strain evidence="12 13">D4M1</strain>
    </source>
</reference>
<evidence type="ECO:0000256" key="5">
    <source>
        <dbReference type="ARBA" id="ARBA00022496"/>
    </source>
</evidence>
<dbReference type="PROSITE" id="PS00211">
    <property type="entry name" value="ABC_TRANSPORTER_1"/>
    <property type="match status" value="1"/>
</dbReference>
<evidence type="ECO:0000313" key="12">
    <source>
        <dbReference type="EMBL" id="QDL93636.1"/>
    </source>
</evidence>
<comment type="similarity">
    <text evidence="2">Belongs to the ABC transporter superfamily.</text>
</comment>
<keyword evidence="5" id="KW-0410">Iron transport</keyword>
<dbReference type="SUPFAM" id="SSF52540">
    <property type="entry name" value="P-loop containing nucleoside triphosphate hydrolases"/>
    <property type="match status" value="1"/>
</dbReference>
<keyword evidence="7 12" id="KW-0067">ATP-binding</keyword>
<keyword evidence="13" id="KW-1185">Reference proteome</keyword>
<evidence type="ECO:0000256" key="9">
    <source>
        <dbReference type="ARBA" id="ARBA00023065"/>
    </source>
</evidence>
<dbReference type="PROSITE" id="PS50893">
    <property type="entry name" value="ABC_TRANSPORTER_2"/>
    <property type="match status" value="1"/>
</dbReference>
<dbReference type="KEGG" id="ppru:FDP22_07920"/>
<dbReference type="AlphaFoldDB" id="A0A5B8FXJ1"/>
<dbReference type="GO" id="GO:0005524">
    <property type="term" value="F:ATP binding"/>
    <property type="evidence" value="ECO:0007669"/>
    <property type="project" value="UniProtKB-KW"/>
</dbReference>
<organism evidence="12 13">
    <name type="scientific">Paroceanicella profunda</name>
    <dbReference type="NCBI Taxonomy" id="2579971"/>
    <lineage>
        <taxon>Bacteria</taxon>
        <taxon>Pseudomonadati</taxon>
        <taxon>Pseudomonadota</taxon>
        <taxon>Alphaproteobacteria</taxon>
        <taxon>Rhodobacterales</taxon>
        <taxon>Paracoccaceae</taxon>
        <taxon>Paroceanicella</taxon>
    </lineage>
</organism>
<evidence type="ECO:0000256" key="4">
    <source>
        <dbReference type="ARBA" id="ARBA00022475"/>
    </source>
</evidence>
<dbReference type="Pfam" id="PF00005">
    <property type="entry name" value="ABC_tran"/>
    <property type="match status" value="1"/>
</dbReference>
<dbReference type="PANTHER" id="PTHR42771">
    <property type="entry name" value="IRON(3+)-HYDROXAMATE IMPORT ATP-BINDING PROTEIN FHUC"/>
    <property type="match status" value="1"/>
</dbReference>
<dbReference type="InterPro" id="IPR003439">
    <property type="entry name" value="ABC_transporter-like_ATP-bd"/>
</dbReference>
<sequence length="254" mass="27150">MQAEGIAVRHGGRTTLRVPGLSLPGTGITAILGHNGSGKSTLMQILARQQVPQQGRVTLDGAPLEGFAQKALARRIAYLPQVLPDVAGLTLRELVLLGRYPWRGALARWQEEDHAAIAMAITRAGLDAHADAPVDRLSGGERQRAWVAMALAQDAPLLMLDEPTAALDLAHQYALLTLLRGLCDQAGRGVIAILHDINLAARFADRVIALRAGEVIFDGPPAEMMTPGVLARISGIELTLTRHPTRDHDVALVP</sequence>
<keyword evidence="4" id="KW-1003">Cell membrane</keyword>
<dbReference type="PANTHER" id="PTHR42771:SF2">
    <property type="entry name" value="IRON(3+)-HYDROXAMATE IMPORT ATP-BINDING PROTEIN FHUC"/>
    <property type="match status" value="1"/>
</dbReference>
<evidence type="ECO:0000313" key="13">
    <source>
        <dbReference type="Proteomes" id="UP000305888"/>
    </source>
</evidence>
<dbReference type="CDD" id="cd03214">
    <property type="entry name" value="ABC_Iron-Siderophores_B12_Hemin"/>
    <property type="match status" value="1"/>
</dbReference>
<dbReference type="Gene3D" id="3.40.50.300">
    <property type="entry name" value="P-loop containing nucleotide triphosphate hydrolases"/>
    <property type="match status" value="1"/>
</dbReference>
<evidence type="ECO:0000256" key="2">
    <source>
        <dbReference type="ARBA" id="ARBA00005417"/>
    </source>
</evidence>
<dbReference type="GO" id="GO:0005886">
    <property type="term" value="C:plasma membrane"/>
    <property type="evidence" value="ECO:0007669"/>
    <property type="project" value="UniProtKB-SubCell"/>
</dbReference>
<accession>A0A5B8FXJ1</accession>
<dbReference type="GO" id="GO:0016887">
    <property type="term" value="F:ATP hydrolysis activity"/>
    <property type="evidence" value="ECO:0007669"/>
    <property type="project" value="InterPro"/>
</dbReference>
<dbReference type="EMBL" id="CP040818">
    <property type="protein sequence ID" value="QDL93636.1"/>
    <property type="molecule type" value="Genomic_DNA"/>
</dbReference>
<dbReference type="Proteomes" id="UP000305888">
    <property type="component" value="Chromosome"/>
</dbReference>
<evidence type="ECO:0000256" key="3">
    <source>
        <dbReference type="ARBA" id="ARBA00022448"/>
    </source>
</evidence>
<gene>
    <name evidence="12" type="ORF">FDP22_07920</name>
</gene>
<evidence type="ECO:0000256" key="6">
    <source>
        <dbReference type="ARBA" id="ARBA00022741"/>
    </source>
</evidence>
<feature type="domain" description="ABC transporter" evidence="11">
    <location>
        <begin position="1"/>
        <end position="237"/>
    </location>
</feature>
<protein>
    <submittedName>
        <fullName evidence="12">ABC transporter ATP-binding protein</fullName>
    </submittedName>
</protein>
<dbReference type="InterPro" id="IPR027417">
    <property type="entry name" value="P-loop_NTPase"/>
</dbReference>
<evidence type="ECO:0000256" key="1">
    <source>
        <dbReference type="ARBA" id="ARBA00004202"/>
    </source>
</evidence>
<dbReference type="InterPro" id="IPR051535">
    <property type="entry name" value="Siderophore_ABC-ATPase"/>
</dbReference>
<keyword evidence="9" id="KW-0406">Ion transport</keyword>
<keyword evidence="8" id="KW-0408">Iron</keyword>
<evidence type="ECO:0000256" key="10">
    <source>
        <dbReference type="ARBA" id="ARBA00023136"/>
    </source>
</evidence>
<dbReference type="InterPro" id="IPR003593">
    <property type="entry name" value="AAA+_ATPase"/>
</dbReference>
<keyword evidence="3" id="KW-0813">Transport</keyword>
<dbReference type="SMART" id="SM00382">
    <property type="entry name" value="AAA"/>
    <property type="match status" value="1"/>
</dbReference>
<proteinExistence type="inferred from homology"/>
<evidence type="ECO:0000259" key="11">
    <source>
        <dbReference type="PROSITE" id="PS50893"/>
    </source>
</evidence>